<gene>
    <name evidence="1" type="ORF">QM089_18845</name>
</gene>
<dbReference type="AlphaFoldDB" id="A0AAE4Q3W9"/>
<evidence type="ECO:0000313" key="2">
    <source>
        <dbReference type="Proteomes" id="UP001187859"/>
    </source>
</evidence>
<reference evidence="1" key="1">
    <citation type="submission" date="2023-05" db="EMBL/GenBank/DDBJ databases">
        <title>Colonisation of extended spectrum b-lactamase- and carbapenemase-producing bacteria on hospital surfaces from low- and middle-income countries.</title>
        <authorList>
            <person name="Nieto-Rosado M."/>
            <person name="Sands K."/>
            <person name="Iregbu K."/>
            <person name="Zahra R."/>
            <person name="Mazarati J.B."/>
            <person name="Mehtar S."/>
            <person name="Barnards-Group B."/>
            <person name="Walsh T.R."/>
        </authorList>
    </citation>
    <scope>NUCLEOTIDE SEQUENCE</scope>
    <source>
        <strain evidence="1">PP-E493</strain>
    </source>
</reference>
<dbReference type="Proteomes" id="UP001187859">
    <property type="component" value="Unassembled WGS sequence"/>
</dbReference>
<dbReference type="EMBL" id="JASGOQ010000001">
    <property type="protein sequence ID" value="MDV5392254.1"/>
    <property type="molecule type" value="Genomic_DNA"/>
</dbReference>
<accession>A0AAE4Q3W9</accession>
<evidence type="ECO:0000313" key="1">
    <source>
        <dbReference type="EMBL" id="MDV5392254.1"/>
    </source>
</evidence>
<comment type="caution">
    <text evidence="1">The sequence shown here is derived from an EMBL/GenBank/DDBJ whole genome shotgun (WGS) entry which is preliminary data.</text>
</comment>
<sequence>MSLFEPKFDLDNPQHLQLRSLMAEMFARHAEAISQKHYWMAENFEAQAIGISRAAARLTDGCDCMHLASELASSMMALSRAAMAREVA</sequence>
<proteinExistence type="predicted"/>
<organism evidence="1 2">
    <name type="scientific">Shewanella xiamenensis</name>
    <dbReference type="NCBI Taxonomy" id="332186"/>
    <lineage>
        <taxon>Bacteria</taxon>
        <taxon>Pseudomonadati</taxon>
        <taxon>Pseudomonadota</taxon>
        <taxon>Gammaproteobacteria</taxon>
        <taxon>Alteromonadales</taxon>
        <taxon>Shewanellaceae</taxon>
        <taxon>Shewanella</taxon>
    </lineage>
</organism>
<dbReference type="RefSeq" id="WP_317520585.1">
    <property type="nucleotide sequence ID" value="NZ_JASGOQ010000001.1"/>
</dbReference>
<name>A0AAE4Q3W9_9GAMM</name>
<protein>
    <submittedName>
        <fullName evidence="1">Uncharacterized protein</fullName>
    </submittedName>
</protein>